<dbReference type="Proteomes" id="UP001164746">
    <property type="component" value="Chromosome 7"/>
</dbReference>
<feature type="region of interest" description="Disordered" evidence="1">
    <location>
        <begin position="1"/>
        <end position="45"/>
    </location>
</feature>
<dbReference type="PROSITE" id="PS00018">
    <property type="entry name" value="EF_HAND_1"/>
    <property type="match status" value="1"/>
</dbReference>
<protein>
    <submittedName>
        <fullName evidence="2">Uncharacterized protein</fullName>
    </submittedName>
</protein>
<gene>
    <name evidence="2" type="ORF">MAR_035784</name>
</gene>
<proteinExistence type="predicted"/>
<keyword evidence="3" id="KW-1185">Reference proteome</keyword>
<evidence type="ECO:0000313" key="3">
    <source>
        <dbReference type="Proteomes" id="UP001164746"/>
    </source>
</evidence>
<organism evidence="2 3">
    <name type="scientific">Mya arenaria</name>
    <name type="common">Soft-shell clam</name>
    <dbReference type="NCBI Taxonomy" id="6604"/>
    <lineage>
        <taxon>Eukaryota</taxon>
        <taxon>Metazoa</taxon>
        <taxon>Spiralia</taxon>
        <taxon>Lophotrochozoa</taxon>
        <taxon>Mollusca</taxon>
        <taxon>Bivalvia</taxon>
        <taxon>Autobranchia</taxon>
        <taxon>Heteroconchia</taxon>
        <taxon>Euheterodonta</taxon>
        <taxon>Imparidentia</taxon>
        <taxon>Neoheterodontei</taxon>
        <taxon>Myida</taxon>
        <taxon>Myoidea</taxon>
        <taxon>Myidae</taxon>
        <taxon>Mya</taxon>
    </lineage>
</organism>
<reference evidence="2" key="1">
    <citation type="submission" date="2022-11" db="EMBL/GenBank/DDBJ databases">
        <title>Centuries of genome instability and evolution in soft-shell clam transmissible cancer (bioRxiv).</title>
        <authorList>
            <person name="Hart S.F.M."/>
            <person name="Yonemitsu M.A."/>
            <person name="Giersch R.M."/>
            <person name="Beal B.F."/>
            <person name="Arriagada G."/>
            <person name="Davis B.W."/>
            <person name="Ostrander E.A."/>
            <person name="Goff S.P."/>
            <person name="Metzger M.J."/>
        </authorList>
    </citation>
    <scope>NUCLEOTIDE SEQUENCE</scope>
    <source>
        <strain evidence="2">MELC-2E11</strain>
        <tissue evidence="2">Siphon/mantle</tissue>
    </source>
</reference>
<dbReference type="EMBL" id="CP111018">
    <property type="protein sequence ID" value="WAR10708.1"/>
    <property type="molecule type" value="Genomic_DNA"/>
</dbReference>
<dbReference type="InterPro" id="IPR018247">
    <property type="entry name" value="EF_Hand_1_Ca_BS"/>
</dbReference>
<evidence type="ECO:0000256" key="1">
    <source>
        <dbReference type="SAM" id="MobiDB-lite"/>
    </source>
</evidence>
<name>A0ABY7EL47_MYAAR</name>
<evidence type="ECO:0000313" key="2">
    <source>
        <dbReference type="EMBL" id="WAR10708.1"/>
    </source>
</evidence>
<accession>A0ABY7EL47</accession>
<sequence length="94" mass="10179">MPKWREGREIGDEDEEIDFTSPPSSDEGIGESNKTPKDKDNTRSINYNDFKTNVEKDSALTDLIIAFVLAGVGTVLKAIAGKVAGYIGSNCGRN</sequence>
<feature type="compositionally biased region" description="Basic and acidic residues" evidence="1">
    <location>
        <begin position="1"/>
        <end position="10"/>
    </location>
</feature>